<name>A0A484HNN2_9BACT</name>
<dbReference type="GO" id="GO:0005886">
    <property type="term" value="C:plasma membrane"/>
    <property type="evidence" value="ECO:0007669"/>
    <property type="project" value="UniProtKB-SubCell"/>
</dbReference>
<keyword evidence="7" id="KW-0732">Signal</keyword>
<feature type="transmembrane region" description="Helical" evidence="6">
    <location>
        <begin position="97"/>
        <end position="118"/>
    </location>
</feature>
<keyword evidence="2 6" id="KW-1003">Cell membrane</keyword>
<feature type="transmembrane region" description="Helical" evidence="6">
    <location>
        <begin position="202"/>
        <end position="221"/>
    </location>
</feature>
<feature type="signal peptide" evidence="7">
    <location>
        <begin position="1"/>
        <end position="26"/>
    </location>
</feature>
<sequence>MTFKSFFSSKKILAALFFLAALSAVAFFFRASLWEAAAGAWDVFSDRDKTAEFIRSMGPWAPAVFVALQILQVIFAPIPGEASGFIGGLLFGAFEGFWYSSLGLAVGSACNFFIARRLGRPYVTRLIKPALMEKADRAVRRQGIIALFILFVFPGFPKDYLCLALGLTSIPVKAFLIIASLGRMPGTLALSLQGEFFHKQMYGPFFFLLAVCLAAALVAYLNRERLYEWVERLNGK</sequence>
<evidence type="ECO:0000256" key="7">
    <source>
        <dbReference type="SAM" id="SignalP"/>
    </source>
</evidence>
<comment type="subcellular location">
    <subcellularLocation>
        <location evidence="1 6">Cell membrane</location>
        <topology evidence="1 6">Multi-pass membrane protein</topology>
    </subcellularLocation>
</comment>
<keyword evidence="5 6" id="KW-0472">Membrane</keyword>
<feature type="domain" description="VTT" evidence="8">
    <location>
        <begin position="78"/>
        <end position="194"/>
    </location>
</feature>
<evidence type="ECO:0000256" key="3">
    <source>
        <dbReference type="ARBA" id="ARBA00022692"/>
    </source>
</evidence>
<reference evidence="9" key="1">
    <citation type="submission" date="2019-01" db="EMBL/GenBank/DDBJ databases">
        <authorList>
            <consortium name="Genoscope - CEA"/>
            <person name="William W."/>
        </authorList>
    </citation>
    <scope>NUCLEOTIDE SEQUENCE</scope>
    <source>
        <strain evidence="9">CR-1</strain>
    </source>
</reference>
<gene>
    <name evidence="9" type="ORF">EPICR_70029</name>
</gene>
<protein>
    <recommendedName>
        <fullName evidence="6">TVP38/TMEM64 family membrane protein</fullName>
    </recommendedName>
</protein>
<keyword evidence="3 6" id="KW-0812">Transmembrane</keyword>
<dbReference type="PANTHER" id="PTHR12677:SF59">
    <property type="entry name" value="GOLGI APPARATUS MEMBRANE PROTEIN TVP38-RELATED"/>
    <property type="match status" value="1"/>
</dbReference>
<feature type="chain" id="PRO_5019755154" description="TVP38/TMEM64 family membrane protein" evidence="7">
    <location>
        <begin position="27"/>
        <end position="236"/>
    </location>
</feature>
<evidence type="ECO:0000259" key="8">
    <source>
        <dbReference type="Pfam" id="PF09335"/>
    </source>
</evidence>
<dbReference type="InterPro" id="IPR032816">
    <property type="entry name" value="VTT_dom"/>
</dbReference>
<dbReference type="PANTHER" id="PTHR12677">
    <property type="entry name" value="GOLGI APPARATUS MEMBRANE PROTEIN TVP38-RELATED"/>
    <property type="match status" value="1"/>
</dbReference>
<evidence type="ECO:0000256" key="5">
    <source>
        <dbReference type="ARBA" id="ARBA00023136"/>
    </source>
</evidence>
<organism evidence="9">
    <name type="scientific">uncultured Desulfobacteraceae bacterium</name>
    <dbReference type="NCBI Taxonomy" id="218296"/>
    <lineage>
        <taxon>Bacteria</taxon>
        <taxon>Pseudomonadati</taxon>
        <taxon>Thermodesulfobacteriota</taxon>
        <taxon>Desulfobacteria</taxon>
        <taxon>Desulfobacterales</taxon>
        <taxon>Desulfobacteraceae</taxon>
        <taxon>environmental samples</taxon>
    </lineage>
</organism>
<evidence type="ECO:0000256" key="2">
    <source>
        <dbReference type="ARBA" id="ARBA00022475"/>
    </source>
</evidence>
<evidence type="ECO:0000256" key="6">
    <source>
        <dbReference type="RuleBase" id="RU366058"/>
    </source>
</evidence>
<comment type="caution">
    <text evidence="6">Lacks conserved residue(s) required for the propagation of feature annotation.</text>
</comment>
<evidence type="ECO:0000256" key="1">
    <source>
        <dbReference type="ARBA" id="ARBA00004651"/>
    </source>
</evidence>
<comment type="similarity">
    <text evidence="6">Belongs to the TVP38/TMEM64 family.</text>
</comment>
<keyword evidence="4 6" id="KW-1133">Transmembrane helix</keyword>
<dbReference type="InterPro" id="IPR015414">
    <property type="entry name" value="TMEM64"/>
</dbReference>
<proteinExistence type="inferred from homology"/>
<feature type="transmembrane region" description="Helical" evidence="6">
    <location>
        <begin position="139"/>
        <end position="157"/>
    </location>
</feature>
<dbReference type="Pfam" id="PF09335">
    <property type="entry name" value="VTT_dom"/>
    <property type="match status" value="1"/>
</dbReference>
<feature type="transmembrane region" description="Helical" evidence="6">
    <location>
        <begin position="163"/>
        <end position="181"/>
    </location>
</feature>
<evidence type="ECO:0000313" key="9">
    <source>
        <dbReference type="EMBL" id="VEN75188.1"/>
    </source>
</evidence>
<evidence type="ECO:0000256" key="4">
    <source>
        <dbReference type="ARBA" id="ARBA00022989"/>
    </source>
</evidence>
<accession>A0A484HNN2</accession>
<dbReference type="AlphaFoldDB" id="A0A484HNN2"/>
<dbReference type="EMBL" id="CAACVI010000050">
    <property type="protein sequence ID" value="VEN75188.1"/>
    <property type="molecule type" value="Genomic_DNA"/>
</dbReference>